<evidence type="ECO:0000259" key="1">
    <source>
        <dbReference type="Pfam" id="PF00149"/>
    </source>
</evidence>
<dbReference type="PANTHER" id="PTHR42850:SF7">
    <property type="entry name" value="BIS(5'-NUCLEOSYL)-TETRAPHOSPHATASE PRPE [ASYMMETRICAL]"/>
    <property type="match status" value="1"/>
</dbReference>
<evidence type="ECO:0000313" key="2">
    <source>
        <dbReference type="EMBL" id="CDM66958.1"/>
    </source>
</evidence>
<sequence>MKITLLDPSLVLLVGPSGCGKTTFARRHFKPTEIASSDYYRALISDDENDQSVTREAFELLHAVVAKRLARGKITVVDATNVKAEARRPLIKLARRYHLPIIAIVFNLPTEICKERNRRRAERSVPDYVVERQHDDLQASLGEIRREGFHRIYECNGADEAEAAVLERVPLRCDRRAELGPFDIIGDVHGCFDELCALLDRLEYEFIATQPSYAIKHADGRRPIFLGDLITRGPNSLEALKLVMDVVEAGAGLCVPGDREALLARKLRGRNIALPRDLSETLEQLENAPPEFRRRVATFIERLPSHYLLDGGRLVVAHAGLVEQMQGRSSRQVRTFALYGETLGEVDGWTDPRRFGWVARYTGRALVVYGHTPTPDPEWINNTINLDTGCVLGGKLTALRYPEMEIVQVTAQKIYFAPPSR</sequence>
<evidence type="ECO:0000313" key="3">
    <source>
        <dbReference type="Proteomes" id="UP000031518"/>
    </source>
</evidence>
<dbReference type="CDD" id="cd07423">
    <property type="entry name" value="MPP_Prp_like"/>
    <property type="match status" value="1"/>
</dbReference>
<dbReference type="SUPFAM" id="SSF52540">
    <property type="entry name" value="P-loop containing nucleoside triphosphate hydrolases"/>
    <property type="match status" value="1"/>
</dbReference>
<dbReference type="InterPro" id="IPR041780">
    <property type="entry name" value="MPP_PrpE-like"/>
</dbReference>
<dbReference type="GO" id="GO:0016791">
    <property type="term" value="F:phosphatase activity"/>
    <property type="evidence" value="ECO:0007669"/>
    <property type="project" value="TreeGrafter"/>
</dbReference>
<dbReference type="RefSeq" id="WP_060635741.1">
    <property type="nucleotide sequence ID" value="NZ_CBXV010000008.1"/>
</dbReference>
<dbReference type="STRING" id="454194.PYK22_03005"/>
<reference evidence="2 3" key="1">
    <citation type="submission" date="2013-12" db="EMBL/GenBank/DDBJ databases">
        <authorList>
            <person name="Stott M."/>
        </authorList>
    </citation>
    <scope>NUCLEOTIDE SEQUENCE [LARGE SCALE GENOMIC DNA]</scope>
    <source>
        <strain evidence="2 3">K22</strain>
    </source>
</reference>
<organism evidence="2 3">
    <name type="scientific">Pyrinomonas methylaliphatogenes</name>
    <dbReference type="NCBI Taxonomy" id="454194"/>
    <lineage>
        <taxon>Bacteria</taxon>
        <taxon>Pseudomonadati</taxon>
        <taxon>Acidobacteriota</taxon>
        <taxon>Blastocatellia</taxon>
        <taxon>Blastocatellales</taxon>
        <taxon>Pyrinomonadaceae</taxon>
        <taxon>Pyrinomonas</taxon>
    </lineage>
</organism>
<dbReference type="Pfam" id="PF13671">
    <property type="entry name" value="AAA_33"/>
    <property type="match status" value="1"/>
</dbReference>
<keyword evidence="2" id="KW-0418">Kinase</keyword>
<dbReference type="PANTHER" id="PTHR42850">
    <property type="entry name" value="METALLOPHOSPHOESTERASE"/>
    <property type="match status" value="1"/>
</dbReference>
<dbReference type="InterPro" id="IPR027417">
    <property type="entry name" value="P-loop_NTPase"/>
</dbReference>
<reference evidence="2 3" key="2">
    <citation type="submission" date="2015-01" db="EMBL/GenBank/DDBJ databases">
        <title>Complete genome sequence of Pyrinomonas methylaliphatogenes type strain K22T.</title>
        <authorList>
            <person name="Lee K.C.Y."/>
            <person name="Power J.F."/>
            <person name="Dunfield P.F."/>
            <person name="Morgan X.C."/>
            <person name="Huttenhower C."/>
            <person name="Stott M.B."/>
        </authorList>
    </citation>
    <scope>NUCLEOTIDE SEQUENCE [LARGE SCALE GENOMIC DNA]</scope>
    <source>
        <strain evidence="2 3">K22</strain>
    </source>
</reference>
<accession>A0A0B6X0B0</accession>
<dbReference type="Proteomes" id="UP000031518">
    <property type="component" value="Unassembled WGS sequence"/>
</dbReference>
<dbReference type="GO" id="GO:0016301">
    <property type="term" value="F:kinase activity"/>
    <property type="evidence" value="ECO:0007669"/>
    <property type="project" value="UniProtKB-KW"/>
</dbReference>
<dbReference type="InterPro" id="IPR029052">
    <property type="entry name" value="Metallo-depent_PP-like"/>
</dbReference>
<protein>
    <submittedName>
        <fullName evidence="2">Predicted kinase</fullName>
    </submittedName>
</protein>
<gene>
    <name evidence="2" type="ORF">PYK22_03005</name>
</gene>
<feature type="domain" description="Calcineurin-like phosphoesterase" evidence="1">
    <location>
        <begin position="181"/>
        <end position="375"/>
    </location>
</feature>
<keyword evidence="3" id="KW-1185">Reference proteome</keyword>
<dbReference type="AlphaFoldDB" id="A0A0B6X0B0"/>
<dbReference type="SUPFAM" id="SSF56300">
    <property type="entry name" value="Metallo-dependent phosphatases"/>
    <property type="match status" value="1"/>
</dbReference>
<dbReference type="InterPro" id="IPR050126">
    <property type="entry name" value="Ap4A_hydrolase"/>
</dbReference>
<keyword evidence="2" id="KW-0808">Transferase</keyword>
<dbReference type="InterPro" id="IPR004843">
    <property type="entry name" value="Calcineurin-like_PHP"/>
</dbReference>
<dbReference type="OrthoDB" id="9779903at2"/>
<dbReference type="Pfam" id="PF00149">
    <property type="entry name" value="Metallophos"/>
    <property type="match status" value="1"/>
</dbReference>
<name>A0A0B6X0B0_9BACT</name>
<dbReference type="Gene3D" id="3.40.50.300">
    <property type="entry name" value="P-loop containing nucleotide triphosphate hydrolases"/>
    <property type="match status" value="1"/>
</dbReference>
<proteinExistence type="predicted"/>
<dbReference type="Gene3D" id="3.60.21.10">
    <property type="match status" value="1"/>
</dbReference>
<dbReference type="EMBL" id="CBXV010000008">
    <property type="protein sequence ID" value="CDM66958.1"/>
    <property type="molecule type" value="Genomic_DNA"/>
</dbReference>
<dbReference type="GO" id="GO:0005737">
    <property type="term" value="C:cytoplasm"/>
    <property type="evidence" value="ECO:0007669"/>
    <property type="project" value="TreeGrafter"/>
</dbReference>